<keyword evidence="3" id="KW-1185">Reference proteome</keyword>
<gene>
    <name evidence="2" type="ORF">SLEP1_g50226</name>
</gene>
<evidence type="ECO:0000256" key="1">
    <source>
        <dbReference type="SAM" id="MobiDB-lite"/>
    </source>
</evidence>
<organism evidence="2 3">
    <name type="scientific">Rubroshorea leprosula</name>
    <dbReference type="NCBI Taxonomy" id="152421"/>
    <lineage>
        <taxon>Eukaryota</taxon>
        <taxon>Viridiplantae</taxon>
        <taxon>Streptophyta</taxon>
        <taxon>Embryophyta</taxon>
        <taxon>Tracheophyta</taxon>
        <taxon>Spermatophyta</taxon>
        <taxon>Magnoliopsida</taxon>
        <taxon>eudicotyledons</taxon>
        <taxon>Gunneridae</taxon>
        <taxon>Pentapetalae</taxon>
        <taxon>rosids</taxon>
        <taxon>malvids</taxon>
        <taxon>Malvales</taxon>
        <taxon>Dipterocarpaceae</taxon>
        <taxon>Rubroshorea</taxon>
    </lineage>
</organism>
<name>A0AAV5LZB6_9ROSI</name>
<evidence type="ECO:0000313" key="2">
    <source>
        <dbReference type="EMBL" id="GKV42863.1"/>
    </source>
</evidence>
<feature type="compositionally biased region" description="Basic and acidic residues" evidence="1">
    <location>
        <begin position="95"/>
        <end position="110"/>
    </location>
</feature>
<dbReference type="AlphaFoldDB" id="A0AAV5LZB6"/>
<reference evidence="2 3" key="1">
    <citation type="journal article" date="2021" name="Commun. Biol.">
        <title>The genome of Shorea leprosula (Dipterocarpaceae) highlights the ecological relevance of drought in aseasonal tropical rainforests.</title>
        <authorList>
            <person name="Ng K.K.S."/>
            <person name="Kobayashi M.J."/>
            <person name="Fawcett J.A."/>
            <person name="Hatakeyama M."/>
            <person name="Paape T."/>
            <person name="Ng C.H."/>
            <person name="Ang C.C."/>
            <person name="Tnah L.H."/>
            <person name="Lee C.T."/>
            <person name="Nishiyama T."/>
            <person name="Sese J."/>
            <person name="O'Brien M.J."/>
            <person name="Copetti D."/>
            <person name="Mohd Noor M.I."/>
            <person name="Ong R.C."/>
            <person name="Putra M."/>
            <person name="Sireger I.Z."/>
            <person name="Indrioko S."/>
            <person name="Kosugi Y."/>
            <person name="Izuno A."/>
            <person name="Isagi Y."/>
            <person name="Lee S.L."/>
            <person name="Shimizu K.K."/>
        </authorList>
    </citation>
    <scope>NUCLEOTIDE SEQUENCE [LARGE SCALE GENOMIC DNA]</scope>
    <source>
        <strain evidence="2">214</strain>
    </source>
</reference>
<dbReference type="Proteomes" id="UP001054252">
    <property type="component" value="Unassembled WGS sequence"/>
</dbReference>
<protein>
    <submittedName>
        <fullName evidence="2">Uncharacterized protein</fullName>
    </submittedName>
</protein>
<evidence type="ECO:0000313" key="3">
    <source>
        <dbReference type="Proteomes" id="UP001054252"/>
    </source>
</evidence>
<comment type="caution">
    <text evidence="2">The sequence shown here is derived from an EMBL/GenBank/DDBJ whole genome shotgun (WGS) entry which is preliminary data.</text>
</comment>
<proteinExistence type="predicted"/>
<sequence length="144" mass="15838">MDLEELEERIQETLIRNSILEERRLLDKEASFSLVGEGEKMTVEVEKTLGLDGEAKMVANSIAESKEGVGCSHPTMMIDTVHKESMNEADLPMENGDKKVGNEEMLEADRASSNGPYMSPFGLSYNEPTRVTSSGPNNVKSSPN</sequence>
<accession>A0AAV5LZB6</accession>
<feature type="region of interest" description="Disordered" evidence="1">
    <location>
        <begin position="91"/>
        <end position="144"/>
    </location>
</feature>
<feature type="compositionally biased region" description="Polar residues" evidence="1">
    <location>
        <begin position="126"/>
        <end position="144"/>
    </location>
</feature>
<dbReference type="EMBL" id="BPVZ01000162">
    <property type="protein sequence ID" value="GKV42863.1"/>
    <property type="molecule type" value="Genomic_DNA"/>
</dbReference>